<dbReference type="OrthoDB" id="10248838at2759"/>
<evidence type="ECO:0000256" key="2">
    <source>
        <dbReference type="ARBA" id="ARBA00022723"/>
    </source>
</evidence>
<organism evidence="4 5">
    <name type="scientific">Clunio marinus</name>
    <dbReference type="NCBI Taxonomy" id="568069"/>
    <lineage>
        <taxon>Eukaryota</taxon>
        <taxon>Metazoa</taxon>
        <taxon>Ecdysozoa</taxon>
        <taxon>Arthropoda</taxon>
        <taxon>Hexapoda</taxon>
        <taxon>Insecta</taxon>
        <taxon>Pterygota</taxon>
        <taxon>Neoptera</taxon>
        <taxon>Endopterygota</taxon>
        <taxon>Diptera</taxon>
        <taxon>Nematocera</taxon>
        <taxon>Chironomoidea</taxon>
        <taxon>Chironomidae</taxon>
        <taxon>Clunio</taxon>
    </lineage>
</organism>
<evidence type="ECO:0000313" key="4">
    <source>
        <dbReference type="EMBL" id="CRK99240.1"/>
    </source>
</evidence>
<accession>A0A1J1IGB5</accession>
<evidence type="ECO:0000313" key="5">
    <source>
        <dbReference type="Proteomes" id="UP000183832"/>
    </source>
</evidence>
<keyword evidence="2" id="KW-0479">Metal-binding</keyword>
<keyword evidence="3" id="KW-0862">Zinc</keyword>
<reference evidence="4 5" key="1">
    <citation type="submission" date="2015-04" db="EMBL/GenBank/DDBJ databases">
        <authorList>
            <person name="Syromyatnikov M.Y."/>
            <person name="Popov V.N."/>
        </authorList>
    </citation>
    <scope>NUCLEOTIDE SEQUENCE [LARGE SCALE GENOMIC DNA]</scope>
</reference>
<gene>
    <name evidence="4" type="ORF">CLUMA_CG012588</name>
</gene>
<dbReference type="PANTHER" id="PTHR12857">
    <property type="entry name" value="CXXC MOTIF CONTAINING ZINC BINDING PROTEIN"/>
    <property type="match status" value="1"/>
</dbReference>
<protein>
    <submittedName>
        <fullName evidence="4">CLUMA_CG012588, isoform A</fullName>
    </submittedName>
</protein>
<evidence type="ECO:0000256" key="1">
    <source>
        <dbReference type="ARBA" id="ARBA00007818"/>
    </source>
</evidence>
<comment type="similarity">
    <text evidence="1">Belongs to the UPF0587 family.</text>
</comment>
<dbReference type="SUPFAM" id="SSF141678">
    <property type="entry name" value="MAL13P1.257-like"/>
    <property type="match status" value="1"/>
</dbReference>
<dbReference type="EMBL" id="CVRI01000050">
    <property type="protein sequence ID" value="CRK99240.1"/>
    <property type="molecule type" value="Genomic_DNA"/>
</dbReference>
<sequence length="440" mass="50191">MVKISLQISCILENIEELKPGQNYSYFLKLRCNNCGEADDIWHDLCEDEKVQQDSRNAKGYNFVIKCKLCGRENSLDVVEGSQGSYKEDDAGKFKSIITFDCRGIEPTDFDPRSGFIVKSIENGQSFDDVEIEDGDWTEYDDKNKNSVSISEFKSQFIKLKGKKMKFLIFLPLLSFYFLTADGRNVSGNVIDKVISIAISYLGQGLRQLAMESRVEAEKIINNVYSSGVEYGEIILSIDNSVCSNDNDLEFCKTIKSLESVLVDSFKEFDKYKKDANNIFNKAFEAYIAELENLMKRKLEPIKDLVQKGFSCLVSEARKMHKQLIEKAEELTRNYLDKKLATFIENIKTRRDEIFKISKAIASTYQSCENDENINECLKNFETNGGDIPSRVRVLINEIIQLYVQQLAVIGPNMVQIERIIDSQDELAVEALKACNLLEL</sequence>
<dbReference type="PANTHER" id="PTHR12857:SF0">
    <property type="entry name" value="CXXC MOTIF CONTAINING ZINC BINDING PROTEIN"/>
    <property type="match status" value="1"/>
</dbReference>
<dbReference type="GO" id="GO:0008270">
    <property type="term" value="F:zinc ion binding"/>
    <property type="evidence" value="ECO:0007669"/>
    <property type="project" value="TreeGrafter"/>
</dbReference>
<dbReference type="AlphaFoldDB" id="A0A1J1IGB5"/>
<proteinExistence type="inferred from homology"/>
<dbReference type="Pfam" id="PF05907">
    <property type="entry name" value="CXXC_Zn-b_euk"/>
    <property type="match status" value="1"/>
</dbReference>
<dbReference type="Proteomes" id="UP000183832">
    <property type="component" value="Unassembled WGS sequence"/>
</dbReference>
<name>A0A1J1IGB5_9DIPT</name>
<evidence type="ECO:0000256" key="3">
    <source>
        <dbReference type="ARBA" id="ARBA00022833"/>
    </source>
</evidence>
<dbReference type="InterPro" id="IPR008584">
    <property type="entry name" value="CXXC_Zn-binding_euk"/>
</dbReference>
<keyword evidence="5" id="KW-1185">Reference proteome</keyword>